<reference evidence="4" key="1">
    <citation type="submission" date="2017-06" db="EMBL/GenBank/DDBJ databases">
        <title>Genome analysis of Fimbriiglobus ruber SP5, the first member of the order Planctomycetales with confirmed chitinolytic capability.</title>
        <authorList>
            <person name="Ravin N.V."/>
            <person name="Rakitin A.L."/>
            <person name="Ivanova A.A."/>
            <person name="Beletsky A.V."/>
            <person name="Kulichevskaya I.S."/>
            <person name="Mardanov A.V."/>
            <person name="Dedysh S.N."/>
        </authorList>
    </citation>
    <scope>NUCLEOTIDE SEQUENCE [LARGE SCALE GENOMIC DNA]</scope>
    <source>
        <strain evidence="4">SP5</strain>
    </source>
</reference>
<evidence type="ECO:0000259" key="2">
    <source>
        <dbReference type="SMART" id="SM00635"/>
    </source>
</evidence>
<evidence type="ECO:0000313" key="3">
    <source>
        <dbReference type="EMBL" id="OWK36087.1"/>
    </source>
</evidence>
<organism evidence="3 4">
    <name type="scientific">Fimbriiglobus ruber</name>
    <dbReference type="NCBI Taxonomy" id="1908690"/>
    <lineage>
        <taxon>Bacteria</taxon>
        <taxon>Pseudomonadati</taxon>
        <taxon>Planctomycetota</taxon>
        <taxon>Planctomycetia</taxon>
        <taxon>Gemmatales</taxon>
        <taxon>Gemmataceae</taxon>
        <taxon>Fimbriiglobus</taxon>
    </lineage>
</organism>
<dbReference type="PANTHER" id="PTHR35889:SF3">
    <property type="entry name" value="F-BOX DOMAIN-CONTAINING PROTEIN"/>
    <property type="match status" value="1"/>
</dbReference>
<dbReference type="InterPro" id="IPR003343">
    <property type="entry name" value="Big_2"/>
</dbReference>
<dbReference type="InterPro" id="IPR011444">
    <property type="entry name" value="DUF1549"/>
</dbReference>
<dbReference type="SMART" id="SM00635">
    <property type="entry name" value="BID_2"/>
    <property type="match status" value="1"/>
</dbReference>
<name>A0A225DIZ4_9BACT</name>
<keyword evidence="1" id="KW-0732">Signal</keyword>
<dbReference type="EMBL" id="NIDE01000017">
    <property type="protein sequence ID" value="OWK36087.1"/>
    <property type="molecule type" value="Genomic_DNA"/>
</dbReference>
<dbReference type="InterPro" id="IPR022655">
    <property type="entry name" value="DUF1553"/>
</dbReference>
<keyword evidence="4" id="KW-1185">Reference proteome</keyword>
<evidence type="ECO:0000256" key="1">
    <source>
        <dbReference type="SAM" id="SignalP"/>
    </source>
</evidence>
<keyword evidence="3" id="KW-0396">Initiation factor</keyword>
<dbReference type="GO" id="GO:0003743">
    <property type="term" value="F:translation initiation factor activity"/>
    <property type="evidence" value="ECO:0007669"/>
    <property type="project" value="UniProtKB-KW"/>
</dbReference>
<dbReference type="OrthoDB" id="289126at2"/>
<dbReference type="AlphaFoldDB" id="A0A225DIZ4"/>
<proteinExistence type="predicted"/>
<dbReference type="PANTHER" id="PTHR35889">
    <property type="entry name" value="CYCLOINULO-OLIGOSACCHARIDE FRUCTANOTRANSFERASE-RELATED"/>
    <property type="match status" value="1"/>
</dbReference>
<feature type="chain" id="PRO_5012872402" evidence="1">
    <location>
        <begin position="23"/>
        <end position="813"/>
    </location>
</feature>
<dbReference type="Pfam" id="PF07583">
    <property type="entry name" value="PSCyt2"/>
    <property type="match status" value="1"/>
</dbReference>
<evidence type="ECO:0000313" key="4">
    <source>
        <dbReference type="Proteomes" id="UP000214646"/>
    </source>
</evidence>
<feature type="signal peptide" evidence="1">
    <location>
        <begin position="1"/>
        <end position="22"/>
    </location>
</feature>
<dbReference type="RefSeq" id="WP_088259153.1">
    <property type="nucleotide sequence ID" value="NZ_NIDE01000017.1"/>
</dbReference>
<dbReference type="Pfam" id="PF07587">
    <property type="entry name" value="PSD1"/>
    <property type="match status" value="1"/>
</dbReference>
<keyword evidence="3" id="KW-0648">Protein biosynthesis</keyword>
<protein>
    <submittedName>
        <fullName evidence="3">Translation initiation factor 2</fullName>
    </submittedName>
</protein>
<feature type="domain" description="BIG2" evidence="2">
    <location>
        <begin position="142"/>
        <end position="224"/>
    </location>
</feature>
<dbReference type="Gene3D" id="2.60.40.1080">
    <property type="match status" value="1"/>
</dbReference>
<accession>A0A225DIZ4</accession>
<comment type="caution">
    <text evidence="3">The sequence shown here is derived from an EMBL/GenBank/DDBJ whole genome shotgun (WGS) entry which is preliminary data.</text>
</comment>
<gene>
    <name evidence="3" type="ORF">FRUB_08650</name>
</gene>
<dbReference type="Proteomes" id="UP000214646">
    <property type="component" value="Unassembled WGS sequence"/>
</dbReference>
<sequence length="813" mass="89873">MRTLRTTLIVAAVCVVCPAVRAGVELPGGAKIETVDFERHVMGLLSKTGCNSGSCHGSFQGKNGFRLSLFGFEPTMDFAALTRDNLGRRVDTQHPENSLLLLKAVGATRHEGGMRFGKDAWTYNVFREWIRQGATWTPGRGAIAELSVSPPDFAVVKNGETLAVKVTATFTDGTREDVTPFCDFRVSDDAIATVSPVGVVAARQPGDAGLTVLYRGTVRAVRVLVPAPGKAPFPNLSASNTIDREVFAKLRLLNMTPSDLSGDAEFLRRVTIDTIGSLPTPAEVRAFVADTSLEKRAKKIDELLAHPLHAALWATKLSDITGNSTVALENPVQLQAKRSQLWHDWLRKRVADNQPYDQLARDILTATSRDDMTPAEWVEWVKKIDAHIDPNAGQNEGKAKAPPAAAGFGSEYVNKKTLDLFWRRQQNVPVEIWGEKVAAAFLGVRLECAQCHKHPTDRWTQEDYWGFANLFAPVTFLNNQFSSTDVKKLADEENKKRRDAAAAKNNQINQVREVYYGFSGRNAALRPIPSTKKVVGAKPLGGDEWAHKAGVDTRVKLWEWMHDPKNSFFARSFVNRVWAHYFGVGIVNPVDDFSQANPPTNPRLLDALAQEFIASGFDIRALERSVLVSRTYQLSSTPNESNRFDKNNYAHSYVRPLMAEQVVDVLNAAIGVDEQFANEAPVGKKMIEIGASRLNNGNLNYVLRIFGRPPRTTACDCERAADPALPQTLFRMTDPAILQKLRTPTNRAAKLARDKVADEVAVDELFLAVLGRAPTETEKSKAKTYVAGSKTKAEGYQDVLWALINTREFILNH</sequence>